<name>A0A974CWP8_XENLA</name>
<sequence>FDRSNSGKSFDFDIRSRRILRQRSNIEALGHKATLQKLQNCKQKFNYLGHCRITAICNLAHPRHASQFHTILEMLGYCRQWISNYSELTRPLLDLLKQENFYDSLIWSILRVEGVRGSYQSPGVEFVGKLLRTIPFLVRFLDFLSLSDQVSAVRTGSLGDGTWGGELGRGFSVSICFSSHFLSKPIGLTGVTRCPRFVPESLGRFNYIFLVLTSCRSLSLAVNTPGIGDSYPAVRALF</sequence>
<dbReference type="Proteomes" id="UP000694892">
    <property type="component" value="Chromosome 5L"/>
</dbReference>
<dbReference type="InterPro" id="IPR043502">
    <property type="entry name" value="DNA/RNA_pol_sf"/>
</dbReference>
<dbReference type="AlphaFoldDB" id="A0A974CWP8"/>
<dbReference type="SUPFAM" id="SSF56672">
    <property type="entry name" value="DNA/RNA polymerases"/>
    <property type="match status" value="1"/>
</dbReference>
<evidence type="ECO:0000313" key="2">
    <source>
        <dbReference type="Proteomes" id="UP000694892"/>
    </source>
</evidence>
<evidence type="ECO:0000313" key="1">
    <source>
        <dbReference type="EMBL" id="OCT80130.1"/>
    </source>
</evidence>
<organism evidence="1 2">
    <name type="scientific">Xenopus laevis</name>
    <name type="common">African clawed frog</name>
    <dbReference type="NCBI Taxonomy" id="8355"/>
    <lineage>
        <taxon>Eukaryota</taxon>
        <taxon>Metazoa</taxon>
        <taxon>Chordata</taxon>
        <taxon>Craniata</taxon>
        <taxon>Vertebrata</taxon>
        <taxon>Euteleostomi</taxon>
        <taxon>Amphibia</taxon>
        <taxon>Batrachia</taxon>
        <taxon>Anura</taxon>
        <taxon>Pipoidea</taxon>
        <taxon>Pipidae</taxon>
        <taxon>Xenopodinae</taxon>
        <taxon>Xenopus</taxon>
        <taxon>Xenopus</taxon>
    </lineage>
</organism>
<dbReference type="InterPro" id="IPR043128">
    <property type="entry name" value="Rev_trsase/Diguanyl_cyclase"/>
</dbReference>
<feature type="non-terminal residue" evidence="1">
    <location>
        <position position="1"/>
    </location>
</feature>
<dbReference type="Gene3D" id="3.30.70.270">
    <property type="match status" value="1"/>
</dbReference>
<reference evidence="2" key="1">
    <citation type="journal article" date="2016" name="Nature">
        <title>Genome evolution in the allotetraploid frog Xenopus laevis.</title>
        <authorList>
            <person name="Session A.M."/>
            <person name="Uno Y."/>
            <person name="Kwon T."/>
            <person name="Chapman J.A."/>
            <person name="Toyoda A."/>
            <person name="Takahashi S."/>
            <person name="Fukui A."/>
            <person name="Hikosaka A."/>
            <person name="Suzuki A."/>
            <person name="Kondo M."/>
            <person name="van Heeringen S.J."/>
            <person name="Quigley I."/>
            <person name="Heinz S."/>
            <person name="Ogino H."/>
            <person name="Ochi H."/>
            <person name="Hellsten U."/>
            <person name="Lyons J.B."/>
            <person name="Simakov O."/>
            <person name="Putnam N."/>
            <person name="Stites J."/>
            <person name="Kuroki Y."/>
            <person name="Tanaka T."/>
            <person name="Michiue T."/>
            <person name="Watanabe M."/>
            <person name="Bogdanovic O."/>
            <person name="Lister R."/>
            <person name="Georgiou G."/>
            <person name="Paranjpe S.S."/>
            <person name="van Kruijsbergen I."/>
            <person name="Shu S."/>
            <person name="Carlson J."/>
            <person name="Kinoshita T."/>
            <person name="Ohta Y."/>
            <person name="Mawaribuchi S."/>
            <person name="Jenkins J."/>
            <person name="Grimwood J."/>
            <person name="Schmutz J."/>
            <person name="Mitros T."/>
            <person name="Mozaffari S.V."/>
            <person name="Suzuki Y."/>
            <person name="Haramoto Y."/>
            <person name="Yamamoto T.S."/>
            <person name="Takagi C."/>
            <person name="Heald R."/>
            <person name="Miller K."/>
            <person name="Haudenschild C."/>
            <person name="Kitzman J."/>
            <person name="Nakayama T."/>
            <person name="Izutsu Y."/>
            <person name="Robert J."/>
            <person name="Fortriede J."/>
            <person name="Burns K."/>
            <person name="Lotay V."/>
            <person name="Karimi K."/>
            <person name="Yasuoka Y."/>
            <person name="Dichmann D.S."/>
            <person name="Flajnik M.F."/>
            <person name="Houston D.W."/>
            <person name="Shendure J."/>
            <person name="DuPasquier L."/>
            <person name="Vize P.D."/>
            <person name="Zorn A.M."/>
            <person name="Ito M."/>
            <person name="Marcotte E.M."/>
            <person name="Wallingford J.B."/>
            <person name="Ito Y."/>
            <person name="Asashima M."/>
            <person name="Ueno N."/>
            <person name="Matsuda Y."/>
            <person name="Veenstra G.J."/>
            <person name="Fujiyama A."/>
            <person name="Harland R.M."/>
            <person name="Taira M."/>
            <person name="Rokhsar D.S."/>
        </authorList>
    </citation>
    <scope>NUCLEOTIDE SEQUENCE [LARGE SCALE GENOMIC DNA]</scope>
    <source>
        <strain evidence="2">J</strain>
    </source>
</reference>
<accession>A0A974CWP8</accession>
<proteinExistence type="predicted"/>
<gene>
    <name evidence="1" type="ORF">XELAEV_18026940mg</name>
</gene>
<protein>
    <submittedName>
        <fullName evidence="1">Uncharacterized protein</fullName>
    </submittedName>
</protein>
<dbReference type="EMBL" id="CM004474">
    <property type="protein sequence ID" value="OCT80130.1"/>
    <property type="molecule type" value="Genomic_DNA"/>
</dbReference>